<keyword evidence="4" id="KW-1185">Reference proteome</keyword>
<evidence type="ECO:0000313" key="4">
    <source>
        <dbReference type="Proteomes" id="UP000789901"/>
    </source>
</evidence>
<comment type="caution">
    <text evidence="3">The sequence shown here is derived from an EMBL/GenBank/DDBJ whole genome shotgun (WGS) entry which is preliminary data.</text>
</comment>
<dbReference type="Pfam" id="PF04851">
    <property type="entry name" value="ResIII"/>
    <property type="match status" value="1"/>
</dbReference>
<keyword evidence="1" id="KW-0347">Helicase</keyword>
<dbReference type="Gene3D" id="3.40.50.300">
    <property type="entry name" value="P-loop containing nucleotide triphosphate hydrolases"/>
    <property type="match status" value="1"/>
</dbReference>
<evidence type="ECO:0000256" key="1">
    <source>
        <dbReference type="ARBA" id="ARBA00022806"/>
    </source>
</evidence>
<dbReference type="EMBL" id="CAJVQB010000001">
    <property type="protein sequence ID" value="CAG8455066.1"/>
    <property type="molecule type" value="Genomic_DNA"/>
</dbReference>
<gene>
    <name evidence="3" type="ORF">GMARGA_LOCUS5</name>
</gene>
<evidence type="ECO:0000259" key="2">
    <source>
        <dbReference type="Pfam" id="PF04851"/>
    </source>
</evidence>
<dbReference type="Proteomes" id="UP000789901">
    <property type="component" value="Unassembled WGS sequence"/>
</dbReference>
<evidence type="ECO:0000313" key="3">
    <source>
        <dbReference type="EMBL" id="CAG8455066.1"/>
    </source>
</evidence>
<protein>
    <submittedName>
        <fullName evidence="3">21695_t:CDS:1</fullName>
    </submittedName>
</protein>
<name>A0ABM8VV76_GIGMA</name>
<dbReference type="InterPro" id="IPR027417">
    <property type="entry name" value="P-loop_NTPase"/>
</dbReference>
<keyword evidence="1" id="KW-0378">Hydrolase</keyword>
<keyword evidence="1" id="KW-0067">ATP-binding</keyword>
<accession>A0ABM8VV76</accession>
<keyword evidence="1" id="KW-0547">Nucleotide-binding</keyword>
<organism evidence="3 4">
    <name type="scientific">Gigaspora margarita</name>
    <dbReference type="NCBI Taxonomy" id="4874"/>
    <lineage>
        <taxon>Eukaryota</taxon>
        <taxon>Fungi</taxon>
        <taxon>Fungi incertae sedis</taxon>
        <taxon>Mucoromycota</taxon>
        <taxon>Glomeromycotina</taxon>
        <taxon>Glomeromycetes</taxon>
        <taxon>Diversisporales</taxon>
        <taxon>Gigasporaceae</taxon>
        <taxon>Gigaspora</taxon>
    </lineage>
</organism>
<reference evidence="3 4" key="1">
    <citation type="submission" date="2021-06" db="EMBL/GenBank/DDBJ databases">
        <authorList>
            <person name="Kallberg Y."/>
            <person name="Tangrot J."/>
            <person name="Rosling A."/>
        </authorList>
    </citation>
    <scope>NUCLEOTIDE SEQUENCE [LARGE SCALE GENOMIC DNA]</scope>
    <source>
        <strain evidence="3 4">120-4 pot B 10/14</strain>
    </source>
</reference>
<dbReference type="SUPFAM" id="SSF52540">
    <property type="entry name" value="P-loop containing nucleoside triphosphate hydrolases"/>
    <property type="match status" value="1"/>
</dbReference>
<proteinExistence type="predicted"/>
<sequence>MQSKNKFLEYFQNTLENRVLTLLDIDQGKLYRNDIMFINWEKLLARNVETRRFRLENREIILIIDEAHKNKDTELAKDIIGLIDPKIILHVTATPKVEDELQAHRLRSFYEVPREEVVKQGLIKEKIITQTEEDFRNLSGKDLDENLLELGIKKREELKTEYQSLGKNINPLMLIQLPNDEKALVERGEQKKEEIVTEYLRKKGIPEHKIAKWFDKYPRPIGLEDNDDEHEFLLFKYAAGTVIVMFREIKSNIFYTQTLGRILRMPEPHLKEDYKNNPNLRVGYLYTNYKREEIKIPDESSQNKPLIKSAKIKKGVKNIELPSDYLSRLDYGDIRVSAEFQKVFKREFNKYFRIEEDDGPKKIEEKLIEKDLNLDDTFTNEIIVNARFEDYENIAFELTKRGSDISLEASINDIEKTFNYLCWQVLKEQESEQAKYSNDVLKYSESTFRPAITQVLREYKPISDKLLEEKKKLEEQKQSYTFTIQNNYGYTEDYEEVPQKLNSETKKESLFYPDWIIQFSDGRIGIFDTKAGWTAEKEKVADKAKVLQEKLKEFREKDDKNYVGGIVVRENGI</sequence>
<feature type="domain" description="Helicase/UvrB N-terminal" evidence="2">
    <location>
        <begin position="2"/>
        <end position="96"/>
    </location>
</feature>
<dbReference type="InterPro" id="IPR006935">
    <property type="entry name" value="Helicase/UvrB_N"/>
</dbReference>